<evidence type="ECO:0000313" key="2">
    <source>
        <dbReference type="Proteomes" id="UP000054477"/>
    </source>
</evidence>
<protein>
    <submittedName>
        <fullName evidence="1">Uncharacterized protein</fullName>
    </submittedName>
</protein>
<reference evidence="1 2" key="1">
    <citation type="submission" date="2014-04" db="EMBL/GenBank/DDBJ databases">
        <authorList>
            <consortium name="DOE Joint Genome Institute"/>
            <person name="Kuo A."/>
            <person name="Kohler A."/>
            <person name="Nagy L.G."/>
            <person name="Floudas D."/>
            <person name="Copeland A."/>
            <person name="Barry K.W."/>
            <person name="Cichocki N."/>
            <person name="Veneault-Fourrey C."/>
            <person name="LaButti K."/>
            <person name="Lindquist E.A."/>
            <person name="Lipzen A."/>
            <person name="Lundell T."/>
            <person name="Morin E."/>
            <person name="Murat C."/>
            <person name="Sun H."/>
            <person name="Tunlid A."/>
            <person name="Henrissat B."/>
            <person name="Grigoriev I.V."/>
            <person name="Hibbett D.S."/>
            <person name="Martin F."/>
            <person name="Nordberg H.P."/>
            <person name="Cantor M.N."/>
            <person name="Hua S.X."/>
        </authorList>
    </citation>
    <scope>NUCLEOTIDE SEQUENCE [LARGE SCALE GENOMIC DNA]</scope>
    <source>
        <strain evidence="1 2">LaAM-08-1</strain>
    </source>
</reference>
<dbReference type="AlphaFoldDB" id="A0A0C9WYL5"/>
<dbReference type="EMBL" id="KN839183">
    <property type="protein sequence ID" value="KIJ90456.1"/>
    <property type="molecule type" value="Genomic_DNA"/>
</dbReference>
<organism evidence="1 2">
    <name type="scientific">Laccaria amethystina LaAM-08-1</name>
    <dbReference type="NCBI Taxonomy" id="1095629"/>
    <lineage>
        <taxon>Eukaryota</taxon>
        <taxon>Fungi</taxon>
        <taxon>Dikarya</taxon>
        <taxon>Basidiomycota</taxon>
        <taxon>Agaricomycotina</taxon>
        <taxon>Agaricomycetes</taxon>
        <taxon>Agaricomycetidae</taxon>
        <taxon>Agaricales</taxon>
        <taxon>Agaricineae</taxon>
        <taxon>Hydnangiaceae</taxon>
        <taxon>Laccaria</taxon>
    </lineage>
</organism>
<name>A0A0C9WYL5_9AGAR</name>
<sequence length="49" mass="5212">MFHTSANHRAPCNLEVPTLGAIDHGLAHNRASGLDIDNRSPGDVEYGPS</sequence>
<proteinExistence type="predicted"/>
<reference evidence="2" key="2">
    <citation type="submission" date="2015-01" db="EMBL/GenBank/DDBJ databases">
        <title>Evolutionary Origins and Diversification of the Mycorrhizal Mutualists.</title>
        <authorList>
            <consortium name="DOE Joint Genome Institute"/>
            <consortium name="Mycorrhizal Genomics Consortium"/>
            <person name="Kohler A."/>
            <person name="Kuo A."/>
            <person name="Nagy L.G."/>
            <person name="Floudas D."/>
            <person name="Copeland A."/>
            <person name="Barry K.W."/>
            <person name="Cichocki N."/>
            <person name="Veneault-Fourrey C."/>
            <person name="LaButti K."/>
            <person name="Lindquist E.A."/>
            <person name="Lipzen A."/>
            <person name="Lundell T."/>
            <person name="Morin E."/>
            <person name="Murat C."/>
            <person name="Riley R."/>
            <person name="Ohm R."/>
            <person name="Sun H."/>
            <person name="Tunlid A."/>
            <person name="Henrissat B."/>
            <person name="Grigoriev I.V."/>
            <person name="Hibbett D.S."/>
            <person name="Martin F."/>
        </authorList>
    </citation>
    <scope>NUCLEOTIDE SEQUENCE [LARGE SCALE GENOMIC DNA]</scope>
    <source>
        <strain evidence="2">LaAM-08-1</strain>
    </source>
</reference>
<keyword evidence="2" id="KW-1185">Reference proteome</keyword>
<dbReference type="HOGENOM" id="CLU_3143303_0_0_1"/>
<evidence type="ECO:0000313" key="1">
    <source>
        <dbReference type="EMBL" id="KIJ90456.1"/>
    </source>
</evidence>
<accession>A0A0C9WYL5</accession>
<dbReference type="Proteomes" id="UP000054477">
    <property type="component" value="Unassembled WGS sequence"/>
</dbReference>
<gene>
    <name evidence="1" type="ORF">K443DRAFT_15224</name>
</gene>